<keyword evidence="3" id="KW-0336">GPI-anchor</keyword>
<dbReference type="GO" id="GO:0030154">
    <property type="term" value="P:cell differentiation"/>
    <property type="evidence" value="ECO:0007669"/>
    <property type="project" value="UniProtKB-ARBA"/>
</dbReference>
<dbReference type="PANTHER" id="PTHR10624:SF8">
    <property type="entry name" value="LY6_PLAUR DOMAIN-CONTAINING PROTEIN 3"/>
    <property type="match status" value="1"/>
</dbReference>
<evidence type="ECO:0000256" key="2">
    <source>
        <dbReference type="ARBA" id="ARBA00022475"/>
    </source>
</evidence>
<evidence type="ECO:0000256" key="1">
    <source>
        <dbReference type="ARBA" id="ARBA00004609"/>
    </source>
</evidence>
<dbReference type="Gene3D" id="2.10.60.10">
    <property type="entry name" value="CD59"/>
    <property type="match status" value="1"/>
</dbReference>
<keyword evidence="7" id="KW-0449">Lipoprotein</keyword>
<keyword evidence="4" id="KW-0732">Signal</keyword>
<keyword evidence="6" id="KW-0325">Glycoprotein</keyword>
<protein>
    <submittedName>
        <fullName evidence="8">LYPD3 protein</fullName>
    </submittedName>
</protein>
<evidence type="ECO:0000256" key="6">
    <source>
        <dbReference type="ARBA" id="ARBA00023180"/>
    </source>
</evidence>
<dbReference type="EMBL" id="VZZT01014856">
    <property type="protein sequence ID" value="NXW12185.1"/>
    <property type="molecule type" value="Genomic_DNA"/>
</dbReference>
<keyword evidence="9" id="KW-1185">Reference proteome</keyword>
<dbReference type="GO" id="GO:0098552">
    <property type="term" value="C:side of membrane"/>
    <property type="evidence" value="ECO:0007669"/>
    <property type="project" value="UniProtKB-KW"/>
</dbReference>
<keyword evidence="2" id="KW-1003">Cell membrane</keyword>
<dbReference type="SUPFAM" id="SSF57302">
    <property type="entry name" value="Snake toxin-like"/>
    <property type="match status" value="1"/>
</dbReference>
<dbReference type="InterPro" id="IPR045860">
    <property type="entry name" value="Snake_toxin-like_sf"/>
</dbReference>
<name>A0A7L3ZF22_FREGA</name>
<evidence type="ECO:0000256" key="4">
    <source>
        <dbReference type="ARBA" id="ARBA00022729"/>
    </source>
</evidence>
<accession>A0A7L3ZF22</accession>
<gene>
    <name evidence="8" type="primary">Lypd3</name>
    <name evidence="8" type="ORF">FREGRA_R15116</name>
</gene>
<evidence type="ECO:0000256" key="7">
    <source>
        <dbReference type="ARBA" id="ARBA00023288"/>
    </source>
</evidence>
<evidence type="ECO:0000256" key="5">
    <source>
        <dbReference type="ARBA" id="ARBA00023136"/>
    </source>
</evidence>
<keyword evidence="5" id="KW-0472">Membrane</keyword>
<comment type="caution">
    <text evidence="8">The sequence shown here is derived from an EMBL/GenBank/DDBJ whole genome shotgun (WGS) entry which is preliminary data.</text>
</comment>
<proteinExistence type="predicted"/>
<comment type="subcellular location">
    <subcellularLocation>
        <location evidence="1">Cell membrane</location>
        <topology evidence="1">Lipid-anchor</topology>
        <topology evidence="1">GPI-anchor</topology>
    </subcellularLocation>
</comment>
<evidence type="ECO:0000313" key="9">
    <source>
        <dbReference type="Proteomes" id="UP000563060"/>
    </source>
</evidence>
<evidence type="ECO:0000256" key="3">
    <source>
        <dbReference type="ARBA" id="ARBA00022622"/>
    </source>
</evidence>
<dbReference type="Proteomes" id="UP000563060">
    <property type="component" value="Unassembled WGS sequence"/>
</dbReference>
<organism evidence="8 9">
    <name type="scientific">Fregetta grallaria</name>
    <name type="common">White-bellied storm-petrel</name>
    <name type="synonym">Procellaria grallaria</name>
    <dbReference type="NCBI Taxonomy" id="79628"/>
    <lineage>
        <taxon>Eukaryota</taxon>
        <taxon>Metazoa</taxon>
        <taxon>Chordata</taxon>
        <taxon>Craniata</taxon>
        <taxon>Vertebrata</taxon>
        <taxon>Euteleostomi</taxon>
        <taxon>Archelosauria</taxon>
        <taxon>Archosauria</taxon>
        <taxon>Dinosauria</taxon>
        <taxon>Saurischia</taxon>
        <taxon>Theropoda</taxon>
        <taxon>Coelurosauria</taxon>
        <taxon>Aves</taxon>
        <taxon>Neognathae</taxon>
        <taxon>Neoaves</taxon>
        <taxon>Aequornithes</taxon>
        <taxon>Procellariiformes</taxon>
        <taxon>Hydrobatidae</taxon>
        <taxon>Fregetta</taxon>
    </lineage>
</organism>
<dbReference type="PANTHER" id="PTHR10624">
    <property type="entry name" value="UROKINASE PLASMINOGEN ACTIVATOR SURFACE RECEPTOR-RELATED"/>
    <property type="match status" value="1"/>
</dbReference>
<sequence>QCYDDLRGCFHGNVTLTLGGVTLWREVRGCVRDQACTRESRGDAAVGLSGSCCAGDLCNHHLANKSFFAPDLPRLELLPHGHAPTATPNATK</sequence>
<reference evidence="8 9" key="1">
    <citation type="submission" date="2019-09" db="EMBL/GenBank/DDBJ databases">
        <title>Bird 10,000 Genomes (B10K) Project - Family phase.</title>
        <authorList>
            <person name="Zhang G."/>
        </authorList>
    </citation>
    <scope>NUCLEOTIDE SEQUENCE [LARGE SCALE GENOMIC DNA]</scope>
    <source>
        <strain evidence="8">B10K-DU-006-09</strain>
        <tissue evidence="8">Muscle</tissue>
    </source>
</reference>
<dbReference type="GO" id="GO:0005886">
    <property type="term" value="C:plasma membrane"/>
    <property type="evidence" value="ECO:0007669"/>
    <property type="project" value="UniProtKB-SubCell"/>
</dbReference>
<dbReference type="AlphaFoldDB" id="A0A7L3ZF22"/>
<feature type="non-terminal residue" evidence="8">
    <location>
        <position position="1"/>
    </location>
</feature>
<evidence type="ECO:0000313" key="8">
    <source>
        <dbReference type="EMBL" id="NXW12185.1"/>
    </source>
</evidence>
<feature type="non-terminal residue" evidence="8">
    <location>
        <position position="92"/>
    </location>
</feature>